<dbReference type="AlphaFoldDB" id="A0A834YT28"/>
<dbReference type="SUPFAM" id="SSF48264">
    <property type="entry name" value="Cytochrome P450"/>
    <property type="match status" value="1"/>
</dbReference>
<dbReference type="GO" id="GO:0016705">
    <property type="term" value="F:oxidoreductase activity, acting on paired donors, with incorporation or reduction of molecular oxygen"/>
    <property type="evidence" value="ECO:0007669"/>
    <property type="project" value="InterPro"/>
</dbReference>
<evidence type="ECO:0000313" key="6">
    <source>
        <dbReference type="Proteomes" id="UP000655225"/>
    </source>
</evidence>
<dbReference type="PANTHER" id="PTHR47955">
    <property type="entry name" value="CYTOCHROME P450 FAMILY 71 PROTEIN"/>
    <property type="match status" value="1"/>
</dbReference>
<sequence>MSEDTALEDLRVAVAMVDGIRLPSDVTRSLEWVELDVVHCRAYALNSVSTASFNKARTSKYNLPPSLSKLPIIGNLHQLGLFPHRALQSFAQRHGPLMLLHLGSAPTVVVSSAEVAREIMKTHDLNFSSRPDSSIAKRLIYDHKDLAFAPYGKYWRQMRRICMLQLLSAKRVQSFRAVREEEIALVIKKIEYSCSSSSSSALVDLSEILISLMKDIVCRVAFGRKYNGGEGERNFKEMARELVALLGVFDVKDFIPSLAWVNCVNGLNTRVEKNFREIDCFLDEVIEDHINCGNRSVSDDGGRGEVGDDEKDLVDVLLGIQKDCTIDGPFDKDNIKDISKIGTLKGGSNGTYDGISFFEVVWEKKVGVGSLVFNHKLKTSKKSPWLMLYPRADATNGLSGGYHYDTRGMLNTISDAQHRKWKISYI</sequence>
<dbReference type="PANTHER" id="PTHR47955:SF15">
    <property type="entry name" value="CYTOCHROME P450 71A2-LIKE"/>
    <property type="match status" value="1"/>
</dbReference>
<keyword evidence="6" id="KW-1185">Reference proteome</keyword>
<dbReference type="OMA" id="ARTSKYN"/>
<evidence type="ECO:0000256" key="3">
    <source>
        <dbReference type="ARBA" id="ARBA00023004"/>
    </source>
</evidence>
<evidence type="ECO:0000259" key="4">
    <source>
        <dbReference type="Pfam" id="PF24804"/>
    </source>
</evidence>
<dbReference type="InterPro" id="IPR001128">
    <property type="entry name" value="Cyt_P450"/>
</dbReference>
<dbReference type="PRINTS" id="PR00463">
    <property type="entry name" value="EP450I"/>
</dbReference>
<dbReference type="EMBL" id="JABCRI010000017">
    <property type="protein sequence ID" value="KAF8391086.1"/>
    <property type="molecule type" value="Genomic_DNA"/>
</dbReference>
<accession>A0A834YT28</accession>
<dbReference type="Pfam" id="PF24804">
    <property type="entry name" value="DUF7705"/>
    <property type="match status" value="1"/>
</dbReference>
<organism evidence="5 6">
    <name type="scientific">Tetracentron sinense</name>
    <name type="common">Spur-leaf</name>
    <dbReference type="NCBI Taxonomy" id="13715"/>
    <lineage>
        <taxon>Eukaryota</taxon>
        <taxon>Viridiplantae</taxon>
        <taxon>Streptophyta</taxon>
        <taxon>Embryophyta</taxon>
        <taxon>Tracheophyta</taxon>
        <taxon>Spermatophyta</taxon>
        <taxon>Magnoliopsida</taxon>
        <taxon>Trochodendrales</taxon>
        <taxon>Trochodendraceae</taxon>
        <taxon>Tetracentron</taxon>
    </lineage>
</organism>
<dbReference type="GO" id="GO:0004497">
    <property type="term" value="F:monooxygenase activity"/>
    <property type="evidence" value="ECO:0007669"/>
    <property type="project" value="InterPro"/>
</dbReference>
<dbReference type="GO" id="GO:0005506">
    <property type="term" value="F:iron ion binding"/>
    <property type="evidence" value="ECO:0007669"/>
    <property type="project" value="InterPro"/>
</dbReference>
<evidence type="ECO:0000256" key="1">
    <source>
        <dbReference type="ARBA" id="ARBA00010617"/>
    </source>
</evidence>
<comment type="similarity">
    <text evidence="1">Belongs to the cytochrome P450 family.</text>
</comment>
<name>A0A834YT28_TETSI</name>
<dbReference type="InterPro" id="IPR002401">
    <property type="entry name" value="Cyt_P450_E_grp-I"/>
</dbReference>
<dbReference type="InterPro" id="IPR056122">
    <property type="entry name" value="DUF7705"/>
</dbReference>
<dbReference type="Gene3D" id="1.10.630.10">
    <property type="entry name" value="Cytochrome P450"/>
    <property type="match status" value="1"/>
</dbReference>
<dbReference type="InterPro" id="IPR036396">
    <property type="entry name" value="Cyt_P450_sf"/>
</dbReference>
<dbReference type="OrthoDB" id="1470350at2759"/>
<keyword evidence="2" id="KW-0479">Metal-binding</keyword>
<proteinExistence type="inferred from homology"/>
<evidence type="ECO:0000256" key="2">
    <source>
        <dbReference type="ARBA" id="ARBA00022723"/>
    </source>
</evidence>
<dbReference type="Pfam" id="PF00067">
    <property type="entry name" value="p450"/>
    <property type="match status" value="1"/>
</dbReference>
<comment type="caution">
    <text evidence="5">The sequence shown here is derived from an EMBL/GenBank/DDBJ whole genome shotgun (WGS) entry which is preliminary data.</text>
</comment>
<protein>
    <recommendedName>
        <fullName evidence="4">DUF7705 domain-containing protein</fullName>
    </recommendedName>
</protein>
<evidence type="ECO:0000313" key="5">
    <source>
        <dbReference type="EMBL" id="KAF8391086.1"/>
    </source>
</evidence>
<dbReference type="Proteomes" id="UP000655225">
    <property type="component" value="Unassembled WGS sequence"/>
</dbReference>
<feature type="domain" description="DUF7705" evidence="4">
    <location>
        <begin position="351"/>
        <end position="422"/>
    </location>
</feature>
<keyword evidence="3" id="KW-0408">Iron</keyword>
<reference evidence="5 6" key="1">
    <citation type="submission" date="2020-04" db="EMBL/GenBank/DDBJ databases">
        <title>Plant Genome Project.</title>
        <authorList>
            <person name="Zhang R.-G."/>
        </authorList>
    </citation>
    <scope>NUCLEOTIDE SEQUENCE [LARGE SCALE GENOMIC DNA]</scope>
    <source>
        <strain evidence="5">YNK0</strain>
        <tissue evidence="5">Leaf</tissue>
    </source>
</reference>
<dbReference type="GO" id="GO:0020037">
    <property type="term" value="F:heme binding"/>
    <property type="evidence" value="ECO:0007669"/>
    <property type="project" value="InterPro"/>
</dbReference>
<gene>
    <name evidence="5" type="ORF">HHK36_023386</name>
</gene>